<gene>
    <name evidence="4" type="ORF">QBZ16_001916</name>
</gene>
<keyword evidence="5" id="KW-1185">Reference proteome</keyword>
<dbReference type="EMBL" id="JASFZW010000002">
    <property type="protein sequence ID" value="KAK2079522.1"/>
    <property type="molecule type" value="Genomic_DNA"/>
</dbReference>
<dbReference type="SUPFAM" id="SSF53474">
    <property type="entry name" value="alpha/beta-Hydrolases"/>
    <property type="match status" value="1"/>
</dbReference>
<dbReference type="GO" id="GO:0006508">
    <property type="term" value="P:proteolysis"/>
    <property type="evidence" value="ECO:0007669"/>
    <property type="project" value="InterPro"/>
</dbReference>
<comment type="caution">
    <text evidence="4">The sequence shown here is derived from an EMBL/GenBank/DDBJ whole genome shotgun (WGS) entry which is preliminary data.</text>
</comment>
<protein>
    <recommendedName>
        <fullName evidence="3">Peptidase S9 prolyl oligopeptidase catalytic domain-containing protein</fullName>
    </recommendedName>
</protein>
<keyword evidence="1" id="KW-0378">Hydrolase</keyword>
<evidence type="ECO:0000256" key="2">
    <source>
        <dbReference type="SAM" id="MobiDB-lite"/>
    </source>
</evidence>
<feature type="compositionally biased region" description="Basic and acidic residues" evidence="2">
    <location>
        <begin position="207"/>
        <end position="218"/>
    </location>
</feature>
<dbReference type="InterPro" id="IPR001375">
    <property type="entry name" value="Peptidase_S9_cat"/>
</dbReference>
<organism evidence="4 5">
    <name type="scientific">Prototheca wickerhamii</name>
    <dbReference type="NCBI Taxonomy" id="3111"/>
    <lineage>
        <taxon>Eukaryota</taxon>
        <taxon>Viridiplantae</taxon>
        <taxon>Chlorophyta</taxon>
        <taxon>core chlorophytes</taxon>
        <taxon>Trebouxiophyceae</taxon>
        <taxon>Chlorellales</taxon>
        <taxon>Chlorellaceae</taxon>
        <taxon>Prototheca</taxon>
    </lineage>
</organism>
<dbReference type="PANTHER" id="PTHR42776:SF28">
    <property type="entry name" value="GLUTAMYL ENDOPEPTIDASE, CHLOROPLASTIC-RELATED"/>
    <property type="match status" value="1"/>
</dbReference>
<evidence type="ECO:0000313" key="5">
    <source>
        <dbReference type="Proteomes" id="UP001255856"/>
    </source>
</evidence>
<dbReference type="Pfam" id="PF00326">
    <property type="entry name" value="Peptidase_S9"/>
    <property type="match status" value="1"/>
</dbReference>
<proteinExistence type="predicted"/>
<feature type="domain" description="Peptidase S9 prolyl oligopeptidase catalytic" evidence="3">
    <location>
        <begin position="673"/>
        <end position="793"/>
    </location>
</feature>
<sequence>MSTAATGAEGGYMLPSPAIAAIVDAPPEPTLSFSPNRELIMQLGRPPVNPPISELARPELKLAGLRLDPDSFSRSRMSHYTSMAFVPVTDELMLPAPPELCHHVQGIPPDALINYARWAPDSRHVAFTLRPSDPKGRSPLRLWVLDTQQYRARELLPSSFGLNTVYIRQEERRGVGYDWLDADSLVAAVVPSEAPPPEKPSAALGPKIEDNSHGEKRQTRTYPDLLNSRHDEAMFDFMGTSQLVRVSVATGQVTPLGEPRHYTSVNGSPDGRFILVSYLLRPYSYSVPCGRFPKRVEVWSRDGELVRTIADLPLAEDIPVAFDSCRKGPRHVEWRDDRPAEVAWIECQDGGDPAVEASPRDIVYTLDLESAEPEPRRLADTKLRCGGVVWGDDDLALSEWKTRRSVVSIIAPGRRDQAPSVLFDRNYEDAYTDPGSPALRRTSLGTYVLAQIAPGRRLLLQGQGAGPEGNRPFLDLLDLSTRETERLWQSSPPFYESTSSILSDADGDGPLQLRGLRLLATRESERDPTQFFIKTLSDAGGPIAERCISAFPHPYPSLRGMTQEIVKYTRDDGVELNGTLYTPPGYDPTRDGPLPCLLWAYPREFKDRAAAGQLRRSPHRFSSIGASSPLLFLARGWAVLDGPGFPIVAEGEEEPNDTFVRQLTASRARPSTSYGAFMAANLLAHAPELFACGIGRSGAYNRTLTPFSFQQEQRTLWEAPETYLQMSPFMYEEWRQDDNNSGTFTLQSERMYAALKGNGAVTRLVVLPHESHGYRARESVMHTLHEMETWLERFGRRAIEDAQRGIAELHVRDAGDDQAAAGAAEADKQ</sequence>
<reference evidence="4" key="1">
    <citation type="submission" date="2021-01" db="EMBL/GenBank/DDBJ databases">
        <authorList>
            <person name="Eckstrom K.M.E."/>
        </authorList>
    </citation>
    <scope>NUCLEOTIDE SEQUENCE</scope>
    <source>
        <strain evidence="4">UVCC 0001</strain>
    </source>
</reference>
<evidence type="ECO:0000259" key="3">
    <source>
        <dbReference type="Pfam" id="PF00326"/>
    </source>
</evidence>
<evidence type="ECO:0000313" key="4">
    <source>
        <dbReference type="EMBL" id="KAK2079522.1"/>
    </source>
</evidence>
<dbReference type="InterPro" id="IPR029058">
    <property type="entry name" value="AB_hydrolase_fold"/>
</dbReference>
<dbReference type="PANTHER" id="PTHR42776">
    <property type="entry name" value="SERINE PEPTIDASE S9 FAMILY MEMBER"/>
    <property type="match status" value="1"/>
</dbReference>
<dbReference type="AlphaFoldDB" id="A0AAD9INA4"/>
<dbReference type="SUPFAM" id="SSF82171">
    <property type="entry name" value="DPP6 N-terminal domain-like"/>
    <property type="match status" value="1"/>
</dbReference>
<evidence type="ECO:0000256" key="1">
    <source>
        <dbReference type="ARBA" id="ARBA00022801"/>
    </source>
</evidence>
<dbReference type="Proteomes" id="UP001255856">
    <property type="component" value="Unassembled WGS sequence"/>
</dbReference>
<feature type="region of interest" description="Disordered" evidence="2">
    <location>
        <begin position="191"/>
        <end position="221"/>
    </location>
</feature>
<accession>A0AAD9INA4</accession>
<dbReference type="GO" id="GO:0004252">
    <property type="term" value="F:serine-type endopeptidase activity"/>
    <property type="evidence" value="ECO:0007669"/>
    <property type="project" value="TreeGrafter"/>
</dbReference>
<name>A0AAD9INA4_PROWI</name>
<dbReference type="Gene3D" id="3.40.50.1820">
    <property type="entry name" value="alpha/beta hydrolase"/>
    <property type="match status" value="2"/>
</dbReference>